<dbReference type="Proteomes" id="UP000285575">
    <property type="component" value="Unassembled WGS sequence"/>
</dbReference>
<keyword evidence="2" id="KW-1185">Reference proteome</keyword>
<organism evidence="1 2">
    <name type="scientific">Rubrivivax rivuli</name>
    <dbReference type="NCBI Taxonomy" id="1862385"/>
    <lineage>
        <taxon>Bacteria</taxon>
        <taxon>Pseudomonadati</taxon>
        <taxon>Pseudomonadota</taxon>
        <taxon>Betaproteobacteria</taxon>
        <taxon>Burkholderiales</taxon>
        <taxon>Sphaerotilaceae</taxon>
        <taxon>Rubrivivax</taxon>
    </lineage>
</organism>
<sequence>MAQIIAHTRWMADTYSLTSPRSELLKRVDAALLAHEKQPGEANLKALREALDRWRFDQSRQGKDWTKSVRNQKGAVTALHRALNQVDKRQLSPEERDALAYIALQQRLALQKQFMGRQLQFKRNTVLGMASSARTNWERFKTGASTVVVDGGGLAVKGAIAGRSLAQMPSRVAALQSGGVSAVHQAAQSDAMSLRPKIIAFIKELCPGVEPQGVFDALNLGAVEQFAANLAPFLGTISSGGKALIGWASVAKLAYDRSEVRDRRYAIRPGDPEAAFEAVLLLLDREIAATSQKAAVHSVAFTGKALGVFADGGAVTGPVLGALETLAQIFQTIVEYVRDYKEVQRANRALQLGALNIDLFRTCPVLGCYFLVVQDHSSIINFAVADYGTPNWMLDVERLVKQIQLVLEKARHYIKVSRFEIPRMENAKGIREANWSHKTGLDKVTSAPGAALGSVADAISGGIERVLGSGTPLPKVDKSRIVGLGPADFKV</sequence>
<dbReference type="EMBL" id="SACR01000002">
    <property type="protein sequence ID" value="RVU47194.1"/>
    <property type="molecule type" value="Genomic_DNA"/>
</dbReference>
<comment type="caution">
    <text evidence="1">The sequence shown here is derived from an EMBL/GenBank/DDBJ whole genome shotgun (WGS) entry which is preliminary data.</text>
</comment>
<dbReference type="AlphaFoldDB" id="A0A437RK77"/>
<evidence type="ECO:0000313" key="2">
    <source>
        <dbReference type="Proteomes" id="UP000285575"/>
    </source>
</evidence>
<reference evidence="1 2" key="1">
    <citation type="submission" date="2019-01" db="EMBL/GenBank/DDBJ databases">
        <authorList>
            <person name="Chen W.-M."/>
        </authorList>
    </citation>
    <scope>NUCLEOTIDE SEQUENCE [LARGE SCALE GENOMIC DNA]</scope>
    <source>
        <strain evidence="1 2">KYPY4</strain>
    </source>
</reference>
<dbReference type="OrthoDB" id="289205at2"/>
<accession>A0A437RK77</accession>
<name>A0A437RK77_9BURK</name>
<protein>
    <submittedName>
        <fullName evidence="1">Uncharacterized protein</fullName>
    </submittedName>
</protein>
<proteinExistence type="predicted"/>
<dbReference type="RefSeq" id="WP_128227661.1">
    <property type="nucleotide sequence ID" value="NZ_SACR01000002.1"/>
</dbReference>
<gene>
    <name evidence="1" type="ORF">EOE66_05390</name>
</gene>
<evidence type="ECO:0000313" key="1">
    <source>
        <dbReference type="EMBL" id="RVU47194.1"/>
    </source>
</evidence>